<dbReference type="EMBL" id="CAEZUY010000017">
    <property type="protein sequence ID" value="CAB4609863.1"/>
    <property type="molecule type" value="Genomic_DNA"/>
</dbReference>
<dbReference type="AlphaFoldDB" id="A0A6J6R4I1"/>
<evidence type="ECO:0000256" key="1">
    <source>
        <dbReference type="ARBA" id="ARBA00022962"/>
    </source>
</evidence>
<keyword evidence="1" id="KW-0315">Glutamine amidotransferase</keyword>
<dbReference type="EMBL" id="CAEZYL010000013">
    <property type="protein sequence ID" value="CAB4718810.1"/>
    <property type="molecule type" value="Genomic_DNA"/>
</dbReference>
<dbReference type="EMBL" id="CAEZUD010000001">
    <property type="protein sequence ID" value="CAB4581644.1"/>
    <property type="molecule type" value="Genomic_DNA"/>
</dbReference>
<dbReference type="PRINTS" id="PR00096">
    <property type="entry name" value="GATASE"/>
</dbReference>
<dbReference type="InterPro" id="IPR006221">
    <property type="entry name" value="TrpG/PapA_dom"/>
</dbReference>
<evidence type="ECO:0000313" key="5">
    <source>
        <dbReference type="EMBL" id="CAB4609863.1"/>
    </source>
</evidence>
<reference evidence="6" key="1">
    <citation type="submission" date="2020-05" db="EMBL/GenBank/DDBJ databases">
        <authorList>
            <person name="Chiriac C."/>
            <person name="Salcher M."/>
            <person name="Ghai R."/>
            <person name="Kavagutti S V."/>
        </authorList>
    </citation>
    <scope>NUCLEOTIDE SEQUENCE</scope>
</reference>
<protein>
    <submittedName>
        <fullName evidence="6">Unannotated protein</fullName>
    </submittedName>
</protein>
<sequence>MAVKSRPRILVIDNYDSFVFNLVSYLQELGAQTDVYRNDEITAAEASNFDGVLISPGPGRPEEAGVSVEIVKHCANQSIPLLGVCLGHQVIAAAYGARIINAPVLLHGMTSSINHNKSGIFADLPTPYKATRYHSLLVEKSSLPEELTVTAETESKDVMAIAHKRLPIYGVQFHPESVLTEHGHALLQNWLNLIY</sequence>
<proteinExistence type="predicted"/>
<evidence type="ECO:0000313" key="6">
    <source>
        <dbReference type="EMBL" id="CAB4718810.1"/>
    </source>
</evidence>
<dbReference type="EMBL" id="CAFBPI010000084">
    <property type="protein sequence ID" value="CAB5022290.1"/>
    <property type="molecule type" value="Genomic_DNA"/>
</dbReference>
<evidence type="ECO:0000259" key="2">
    <source>
        <dbReference type="Pfam" id="PF00117"/>
    </source>
</evidence>
<accession>A0A6J6R4I1</accession>
<feature type="domain" description="Glutamine amidotransferase" evidence="2">
    <location>
        <begin position="10"/>
        <end position="191"/>
    </location>
</feature>
<dbReference type="SUPFAM" id="SSF52317">
    <property type="entry name" value="Class I glutamine amidotransferase-like"/>
    <property type="match status" value="1"/>
</dbReference>
<dbReference type="InterPro" id="IPR017926">
    <property type="entry name" value="GATASE"/>
</dbReference>
<dbReference type="InterPro" id="IPR050472">
    <property type="entry name" value="Anth_synth/Amidotransfase"/>
</dbReference>
<dbReference type="FunFam" id="3.40.50.880:FF:000003">
    <property type="entry name" value="Anthranilate synthase component II"/>
    <property type="match status" value="1"/>
</dbReference>
<dbReference type="PANTHER" id="PTHR43418:SF4">
    <property type="entry name" value="MULTIFUNCTIONAL TRYPTOPHAN BIOSYNTHESIS PROTEIN"/>
    <property type="match status" value="1"/>
</dbReference>
<dbReference type="InterPro" id="IPR029062">
    <property type="entry name" value="Class_I_gatase-like"/>
</dbReference>
<gene>
    <name evidence="3" type="ORF">UFOPK1380_01027</name>
    <name evidence="4" type="ORF">UFOPK1778_00015</name>
    <name evidence="5" type="ORF">UFOPK1863_00325</name>
    <name evidence="6" type="ORF">UFOPK2689_00393</name>
    <name evidence="7" type="ORF">UFOPK3555_00614</name>
    <name evidence="8" type="ORF">UFOPK3874_00045</name>
    <name evidence="9" type="ORF">UFOPK4095_01083</name>
</gene>
<dbReference type="CDD" id="cd01743">
    <property type="entry name" value="GATase1_Anthranilate_Synthase"/>
    <property type="match status" value="1"/>
</dbReference>
<dbReference type="NCBIfam" id="TIGR00566">
    <property type="entry name" value="trpG_papA"/>
    <property type="match status" value="1"/>
</dbReference>
<dbReference type="Gene3D" id="3.40.50.880">
    <property type="match status" value="1"/>
</dbReference>
<evidence type="ECO:0000313" key="7">
    <source>
        <dbReference type="EMBL" id="CAB4895291.1"/>
    </source>
</evidence>
<evidence type="ECO:0000313" key="8">
    <source>
        <dbReference type="EMBL" id="CAB4952718.1"/>
    </source>
</evidence>
<dbReference type="EMBL" id="CAEZSC010000072">
    <property type="protein sequence ID" value="CAB4540611.1"/>
    <property type="molecule type" value="Genomic_DNA"/>
</dbReference>
<dbReference type="GO" id="GO:0005829">
    <property type="term" value="C:cytosol"/>
    <property type="evidence" value="ECO:0007669"/>
    <property type="project" value="TreeGrafter"/>
</dbReference>
<dbReference type="EMBL" id="CAFBNS010000003">
    <property type="protein sequence ID" value="CAB4952718.1"/>
    <property type="molecule type" value="Genomic_DNA"/>
</dbReference>
<dbReference type="PRINTS" id="PR00097">
    <property type="entry name" value="ANTSNTHASEII"/>
</dbReference>
<dbReference type="Pfam" id="PF00117">
    <property type="entry name" value="GATase"/>
    <property type="match status" value="1"/>
</dbReference>
<dbReference type="PRINTS" id="PR00099">
    <property type="entry name" value="CPSGATASE"/>
</dbReference>
<organism evidence="6">
    <name type="scientific">freshwater metagenome</name>
    <dbReference type="NCBI Taxonomy" id="449393"/>
    <lineage>
        <taxon>unclassified sequences</taxon>
        <taxon>metagenomes</taxon>
        <taxon>ecological metagenomes</taxon>
    </lineage>
</organism>
<evidence type="ECO:0000313" key="4">
    <source>
        <dbReference type="EMBL" id="CAB4581644.1"/>
    </source>
</evidence>
<evidence type="ECO:0000313" key="3">
    <source>
        <dbReference type="EMBL" id="CAB4540611.1"/>
    </source>
</evidence>
<dbReference type="PROSITE" id="PS51273">
    <property type="entry name" value="GATASE_TYPE_1"/>
    <property type="match status" value="1"/>
</dbReference>
<dbReference type="GO" id="GO:0000162">
    <property type="term" value="P:L-tryptophan biosynthetic process"/>
    <property type="evidence" value="ECO:0007669"/>
    <property type="project" value="TreeGrafter"/>
</dbReference>
<dbReference type="EMBL" id="CAFBME010000052">
    <property type="protein sequence ID" value="CAB4895291.1"/>
    <property type="molecule type" value="Genomic_DNA"/>
</dbReference>
<name>A0A6J6R4I1_9ZZZZ</name>
<evidence type="ECO:0000313" key="9">
    <source>
        <dbReference type="EMBL" id="CAB5022290.1"/>
    </source>
</evidence>
<dbReference type="PANTHER" id="PTHR43418">
    <property type="entry name" value="MULTIFUNCTIONAL TRYPTOPHAN BIOSYNTHESIS PROTEIN-RELATED"/>
    <property type="match status" value="1"/>
</dbReference>
<dbReference type="GO" id="GO:0004049">
    <property type="term" value="F:anthranilate synthase activity"/>
    <property type="evidence" value="ECO:0007669"/>
    <property type="project" value="TreeGrafter"/>
</dbReference>